<keyword evidence="4" id="KW-0503">Monooxygenase</keyword>
<dbReference type="Proteomes" id="UP000037179">
    <property type="component" value="Unassembled WGS sequence"/>
</dbReference>
<sequence>MLRVAIIGAGLGGLCLAQGLHRRRVAFEVFERDPALNSRTQGYRFRLDEQGRQSLGQCLPDDLYELVRETCAVTLSGGRFIDTGMNEIVGRAVDTWSPGEVADAPEVPGDLSVNRSTLREVLLSGIADRVHFGKALTRVTEFHDRVTARFADGTTVTADVLIAADGANSTVRQQLSLPEPSETGAACTYGKIVLTPSTRAALPASLLTGTSVVFAPDHAVILDAMLFRPQPFEAHPGLTPVPDYLYFAFFGPADALGHLNRSGPEILRMIGESTADWHPGLRAAFAAADPNTVAATAVRTADTVPALPEDRITLLGDAIHAMSPAAGLGANTALRDAATLAEALGAPRTGDRSPATALRAYESRMRDYATAAVAASAAGTALLTSRA</sequence>
<evidence type="ECO:0000256" key="1">
    <source>
        <dbReference type="ARBA" id="ARBA00022630"/>
    </source>
</evidence>
<feature type="domain" description="FAD-binding" evidence="5">
    <location>
        <begin position="129"/>
        <end position="375"/>
    </location>
</feature>
<dbReference type="GO" id="GO:0043731">
    <property type="term" value="F:6-hydroxynicotinate 3-monooxygenase activity"/>
    <property type="evidence" value="ECO:0007669"/>
    <property type="project" value="UniProtKB-EC"/>
</dbReference>
<gene>
    <name evidence="6" type="primary">nicC</name>
    <name evidence="6" type="ORF">NS506_06159</name>
    <name evidence="7" type="ORF">NSK11_contig00022-0004</name>
</gene>
<evidence type="ECO:0000256" key="3">
    <source>
        <dbReference type="ARBA" id="ARBA00023002"/>
    </source>
</evidence>
<evidence type="ECO:0000313" key="6">
    <source>
        <dbReference type="EMBL" id="APB00195.1"/>
    </source>
</evidence>
<evidence type="ECO:0000313" key="8">
    <source>
        <dbReference type="Proteomes" id="UP000037179"/>
    </source>
</evidence>
<reference evidence="7 8" key="2">
    <citation type="journal article" date="2016" name="Genome Announc.">
        <title>Draft Genome Sequence of Erythromycin- and Oxytetracycline-Sensitive Nocardia seriolae Strain U-1 (NBRC 110359).</title>
        <authorList>
            <person name="Imajoh M."/>
            <person name="Sukeda M."/>
            <person name="Shimizu M."/>
            <person name="Yamane J."/>
            <person name="Ohnishi K."/>
            <person name="Oshima S."/>
        </authorList>
    </citation>
    <scope>NUCLEOTIDE SEQUENCE [LARGE SCALE GENOMIC DNA]</scope>
    <source>
        <strain evidence="7 8">U-1</strain>
    </source>
</reference>
<dbReference type="PANTHER" id="PTHR47178">
    <property type="entry name" value="MONOOXYGENASE, FAD-BINDING"/>
    <property type="match status" value="1"/>
</dbReference>
<evidence type="ECO:0000259" key="5">
    <source>
        <dbReference type="Pfam" id="PF01494"/>
    </source>
</evidence>
<evidence type="ECO:0000256" key="4">
    <source>
        <dbReference type="ARBA" id="ARBA00023033"/>
    </source>
</evidence>
<dbReference type="Pfam" id="PF01494">
    <property type="entry name" value="FAD_binding_3"/>
    <property type="match status" value="1"/>
</dbReference>
<keyword evidence="2" id="KW-0274">FAD</keyword>
<dbReference type="InterPro" id="IPR002938">
    <property type="entry name" value="FAD-bd"/>
</dbReference>
<dbReference type="AlphaFoldDB" id="A0ABC8B1C3"/>
<keyword evidence="1" id="KW-0285">Flavoprotein</keyword>
<evidence type="ECO:0000256" key="2">
    <source>
        <dbReference type="ARBA" id="ARBA00022827"/>
    </source>
</evidence>
<evidence type="ECO:0000313" key="7">
    <source>
        <dbReference type="EMBL" id="GAP27660.1"/>
    </source>
</evidence>
<dbReference type="RefSeq" id="WP_033086578.1">
    <property type="nucleotide sequence ID" value="NZ_AP028458.1"/>
</dbReference>
<keyword evidence="3 6" id="KW-0560">Oxidoreductase</keyword>
<accession>A0ABC8B1C3</accession>
<dbReference type="PANTHER" id="PTHR47178:SF5">
    <property type="entry name" value="FAD-BINDING DOMAIN-CONTAINING PROTEIN"/>
    <property type="match status" value="1"/>
</dbReference>
<dbReference type="GeneID" id="93376650"/>
<protein>
    <submittedName>
        <fullName evidence="6">6-hydroxynicotinate 3-monooxygenase</fullName>
        <ecNumber evidence="6">1.14.13.114</ecNumber>
    </submittedName>
</protein>
<dbReference type="InterPro" id="IPR036188">
    <property type="entry name" value="FAD/NAD-bd_sf"/>
</dbReference>
<dbReference type="KEGG" id="nsr:NS506_06159"/>
<dbReference type="EMBL" id="BBYQ01000022">
    <property type="protein sequence ID" value="GAP27660.1"/>
    <property type="molecule type" value="Genomic_DNA"/>
</dbReference>
<keyword evidence="8" id="KW-1185">Reference proteome</keyword>
<evidence type="ECO:0000313" key="9">
    <source>
        <dbReference type="Proteomes" id="UP000180166"/>
    </source>
</evidence>
<reference evidence="8" key="1">
    <citation type="submission" date="2015-07" db="EMBL/GenBank/DDBJ databases">
        <title>Nocardia seriolae U-1 whole genome shotgun sequence.</title>
        <authorList>
            <person name="Imajoh M."/>
            <person name="Fukumoto Y."/>
            <person name="Sukeda M."/>
            <person name="Yamane J."/>
            <person name="Yamasaki K."/>
            <person name="Shimizu M."/>
            <person name="Ohnishi K."/>
            <person name="Oshima S."/>
        </authorList>
    </citation>
    <scope>NUCLEOTIDE SEQUENCE [LARGE SCALE GENOMIC DNA]</scope>
    <source>
        <strain evidence="8">U-1</strain>
    </source>
</reference>
<dbReference type="Gene3D" id="3.50.50.60">
    <property type="entry name" value="FAD/NAD(P)-binding domain"/>
    <property type="match status" value="1"/>
</dbReference>
<dbReference type="PRINTS" id="PR00420">
    <property type="entry name" value="RNGMNOXGNASE"/>
</dbReference>
<proteinExistence type="predicted"/>
<dbReference type="SUPFAM" id="SSF51905">
    <property type="entry name" value="FAD/NAD(P)-binding domain"/>
    <property type="match status" value="1"/>
</dbReference>
<dbReference type="Pfam" id="PF13450">
    <property type="entry name" value="NAD_binding_8"/>
    <property type="match status" value="1"/>
</dbReference>
<dbReference type="Proteomes" id="UP000180166">
    <property type="component" value="Chromosome"/>
</dbReference>
<name>A0ABC8B1C3_9NOCA</name>
<dbReference type="EC" id="1.14.13.114" evidence="6"/>
<dbReference type="EMBL" id="CP017839">
    <property type="protein sequence ID" value="APB00195.1"/>
    <property type="molecule type" value="Genomic_DNA"/>
</dbReference>
<organism evidence="6 9">
    <name type="scientific">Nocardia seriolae</name>
    <dbReference type="NCBI Taxonomy" id="37332"/>
    <lineage>
        <taxon>Bacteria</taxon>
        <taxon>Bacillati</taxon>
        <taxon>Actinomycetota</taxon>
        <taxon>Actinomycetes</taxon>
        <taxon>Mycobacteriales</taxon>
        <taxon>Nocardiaceae</taxon>
        <taxon>Nocardia</taxon>
    </lineage>
</organism>
<reference evidence="6 9" key="3">
    <citation type="submission" date="2016-10" db="EMBL/GenBank/DDBJ databases">
        <title>Genome sequence of Nocardia seriolae strain EM150506, isolated from Anguila japonica.</title>
        <authorList>
            <person name="Han H.-J."/>
        </authorList>
    </citation>
    <scope>NUCLEOTIDE SEQUENCE [LARGE SCALE GENOMIC DNA]</scope>
    <source>
        <strain evidence="6 9">EM150506</strain>
    </source>
</reference>